<reference evidence="6 7" key="1">
    <citation type="journal article" date="2018" name="Sci. Rep.">
        <title>Genomic signatures of local adaptation to the degree of environmental predictability in rotifers.</title>
        <authorList>
            <person name="Franch-Gras L."/>
            <person name="Hahn C."/>
            <person name="Garcia-Roger E.M."/>
            <person name="Carmona M.J."/>
            <person name="Serra M."/>
            <person name="Gomez A."/>
        </authorList>
    </citation>
    <scope>NUCLEOTIDE SEQUENCE [LARGE SCALE GENOMIC DNA]</scope>
    <source>
        <strain evidence="6">HYR1</strain>
    </source>
</reference>
<dbReference type="Gene3D" id="1.20.140.150">
    <property type="match status" value="1"/>
</dbReference>
<dbReference type="Proteomes" id="UP000276133">
    <property type="component" value="Unassembled WGS sequence"/>
</dbReference>
<feature type="transmembrane region" description="Helical" evidence="5">
    <location>
        <begin position="74"/>
        <end position="98"/>
    </location>
</feature>
<dbReference type="Pfam" id="PF06653">
    <property type="entry name" value="Claudin_3"/>
    <property type="match status" value="1"/>
</dbReference>
<dbReference type="OrthoDB" id="10053570at2759"/>
<feature type="transmembrane region" description="Helical" evidence="5">
    <location>
        <begin position="7"/>
        <end position="30"/>
    </location>
</feature>
<keyword evidence="2 5" id="KW-0812">Transmembrane</keyword>
<evidence type="ECO:0000313" key="7">
    <source>
        <dbReference type="Proteomes" id="UP000276133"/>
    </source>
</evidence>
<organism evidence="6 7">
    <name type="scientific">Brachionus plicatilis</name>
    <name type="common">Marine rotifer</name>
    <name type="synonym">Brachionus muelleri</name>
    <dbReference type="NCBI Taxonomy" id="10195"/>
    <lineage>
        <taxon>Eukaryota</taxon>
        <taxon>Metazoa</taxon>
        <taxon>Spiralia</taxon>
        <taxon>Gnathifera</taxon>
        <taxon>Rotifera</taxon>
        <taxon>Eurotatoria</taxon>
        <taxon>Monogononta</taxon>
        <taxon>Pseudotrocha</taxon>
        <taxon>Ploima</taxon>
        <taxon>Brachionidae</taxon>
        <taxon>Brachionus</taxon>
    </lineage>
</organism>
<dbReference type="AlphaFoldDB" id="A0A3M7SCV1"/>
<proteinExistence type="predicted"/>
<evidence type="ECO:0000256" key="2">
    <source>
        <dbReference type="ARBA" id="ARBA00022692"/>
    </source>
</evidence>
<accession>A0A3M7SCV1</accession>
<dbReference type="PANTHER" id="PTHR10671:SF108">
    <property type="entry name" value="CLAUDIN FAMILY PROTEIN-RELATED"/>
    <property type="match status" value="1"/>
</dbReference>
<keyword evidence="4 5" id="KW-0472">Membrane</keyword>
<sequence length="203" mass="22896">MSKVFFVGYFFFVASTIAFIVAILTPFWIIKANPDYRGIFEVCDKVENSAQKRQCSYILTYSDEEFIKVNRFDYAVACASLSIAASSLSIILLVVAGLHMCLKHKVDSNRSLRLRLAEILIAGTLLIDCLTIVVWVVMLAKNLDQNNVITTNEIGWSLWLAVSTTGGFLIALVLFAIHRIDLGAFFGGRRTTYNESREYLQRF</sequence>
<feature type="transmembrane region" description="Helical" evidence="5">
    <location>
        <begin position="158"/>
        <end position="177"/>
    </location>
</feature>
<dbReference type="EMBL" id="REGN01001609">
    <property type="protein sequence ID" value="RNA33612.1"/>
    <property type="molecule type" value="Genomic_DNA"/>
</dbReference>
<evidence type="ECO:0000256" key="4">
    <source>
        <dbReference type="ARBA" id="ARBA00023136"/>
    </source>
</evidence>
<gene>
    <name evidence="6" type="ORF">BpHYR1_000126</name>
</gene>
<evidence type="ECO:0000256" key="3">
    <source>
        <dbReference type="ARBA" id="ARBA00022989"/>
    </source>
</evidence>
<dbReference type="InterPro" id="IPR050579">
    <property type="entry name" value="PMP-22/EMP/MP20-like"/>
</dbReference>
<comment type="subcellular location">
    <subcellularLocation>
        <location evidence="1">Membrane</location>
        <topology evidence="1">Multi-pass membrane protein</topology>
    </subcellularLocation>
</comment>
<dbReference type="PANTHER" id="PTHR10671">
    <property type="entry name" value="EPITHELIAL MEMBRANE PROTEIN-RELATED"/>
    <property type="match status" value="1"/>
</dbReference>
<evidence type="ECO:0000313" key="6">
    <source>
        <dbReference type="EMBL" id="RNA33612.1"/>
    </source>
</evidence>
<name>A0A3M7SCV1_BRAPC</name>
<keyword evidence="7" id="KW-1185">Reference proteome</keyword>
<protein>
    <submittedName>
        <fullName evidence="6">Uncharacterized protein</fullName>
    </submittedName>
</protein>
<keyword evidence="3 5" id="KW-1133">Transmembrane helix</keyword>
<evidence type="ECO:0000256" key="5">
    <source>
        <dbReference type="SAM" id="Phobius"/>
    </source>
</evidence>
<dbReference type="InterPro" id="IPR009545">
    <property type="entry name" value="Claudin-like"/>
</dbReference>
<evidence type="ECO:0000256" key="1">
    <source>
        <dbReference type="ARBA" id="ARBA00004141"/>
    </source>
</evidence>
<feature type="transmembrane region" description="Helical" evidence="5">
    <location>
        <begin position="119"/>
        <end position="138"/>
    </location>
</feature>
<dbReference type="GO" id="GO:0005886">
    <property type="term" value="C:plasma membrane"/>
    <property type="evidence" value="ECO:0007669"/>
    <property type="project" value="TreeGrafter"/>
</dbReference>
<comment type="caution">
    <text evidence="6">The sequence shown here is derived from an EMBL/GenBank/DDBJ whole genome shotgun (WGS) entry which is preliminary data.</text>
</comment>